<feature type="compositionally biased region" description="Basic and acidic residues" evidence="5">
    <location>
        <begin position="227"/>
        <end position="239"/>
    </location>
</feature>
<feature type="region of interest" description="Disordered" evidence="5">
    <location>
        <begin position="227"/>
        <end position="350"/>
    </location>
</feature>
<dbReference type="InterPro" id="IPR027417">
    <property type="entry name" value="P-loop_NTPase"/>
</dbReference>
<evidence type="ECO:0000256" key="3">
    <source>
        <dbReference type="ARBA" id="ARBA00022806"/>
    </source>
</evidence>
<gene>
    <name evidence="8" type="ORF">MNBD_ALPHA12-273</name>
</gene>
<keyword evidence="1" id="KW-0547">Nucleotide-binding</keyword>
<dbReference type="InterPro" id="IPR050079">
    <property type="entry name" value="DEAD_box_RNA_helicase"/>
</dbReference>
<feature type="compositionally biased region" description="Polar residues" evidence="5">
    <location>
        <begin position="240"/>
        <end position="250"/>
    </location>
</feature>
<keyword evidence="2" id="KW-0378">Hydrolase</keyword>
<feature type="domain" description="Helicase C-terminal" evidence="7">
    <location>
        <begin position="92"/>
        <end position="240"/>
    </location>
</feature>
<feature type="compositionally biased region" description="Low complexity" evidence="5">
    <location>
        <begin position="321"/>
        <end position="332"/>
    </location>
</feature>
<feature type="compositionally biased region" description="Basic residues" evidence="5">
    <location>
        <begin position="265"/>
        <end position="276"/>
    </location>
</feature>
<dbReference type="Pfam" id="PF00271">
    <property type="entry name" value="Helicase_C"/>
    <property type="match status" value="1"/>
</dbReference>
<dbReference type="GO" id="GO:0016787">
    <property type="term" value="F:hydrolase activity"/>
    <property type="evidence" value="ECO:0007669"/>
    <property type="project" value="UniProtKB-KW"/>
</dbReference>
<organism evidence="8">
    <name type="scientific">hydrothermal vent metagenome</name>
    <dbReference type="NCBI Taxonomy" id="652676"/>
    <lineage>
        <taxon>unclassified sequences</taxon>
        <taxon>metagenomes</taxon>
        <taxon>ecological metagenomes</taxon>
    </lineage>
</organism>
<dbReference type="GO" id="GO:0003724">
    <property type="term" value="F:RNA helicase activity"/>
    <property type="evidence" value="ECO:0007669"/>
    <property type="project" value="TreeGrafter"/>
</dbReference>
<protein>
    <submittedName>
        <fullName evidence="8">ATP-dependent RNA helicase Atu1833</fullName>
    </submittedName>
</protein>
<dbReference type="PANTHER" id="PTHR47959:SF13">
    <property type="entry name" value="ATP-DEPENDENT RNA HELICASE RHLE"/>
    <property type="match status" value="1"/>
</dbReference>
<dbReference type="EMBL" id="UOEO01000121">
    <property type="protein sequence ID" value="VAW19847.1"/>
    <property type="molecule type" value="Genomic_DNA"/>
</dbReference>
<evidence type="ECO:0000256" key="5">
    <source>
        <dbReference type="SAM" id="MobiDB-lite"/>
    </source>
</evidence>
<dbReference type="GO" id="GO:0003676">
    <property type="term" value="F:nucleic acid binding"/>
    <property type="evidence" value="ECO:0007669"/>
    <property type="project" value="InterPro"/>
</dbReference>
<dbReference type="InterPro" id="IPR000629">
    <property type="entry name" value="RNA-helicase_DEAD-box_CS"/>
</dbReference>
<dbReference type="InterPro" id="IPR011545">
    <property type="entry name" value="DEAD/DEAH_box_helicase_dom"/>
</dbReference>
<feature type="compositionally biased region" description="Low complexity" evidence="5">
    <location>
        <begin position="301"/>
        <end position="311"/>
    </location>
</feature>
<dbReference type="CDD" id="cd18787">
    <property type="entry name" value="SF2_C_DEAD"/>
    <property type="match status" value="1"/>
</dbReference>
<feature type="non-terminal residue" evidence="8">
    <location>
        <position position="1"/>
    </location>
</feature>
<dbReference type="SMART" id="SM00490">
    <property type="entry name" value="HELICc"/>
    <property type="match status" value="1"/>
</dbReference>
<evidence type="ECO:0000256" key="2">
    <source>
        <dbReference type="ARBA" id="ARBA00022801"/>
    </source>
</evidence>
<dbReference type="PROSITE" id="PS51194">
    <property type="entry name" value="HELICASE_CTER"/>
    <property type="match status" value="1"/>
</dbReference>
<dbReference type="GO" id="GO:0005524">
    <property type="term" value="F:ATP binding"/>
    <property type="evidence" value="ECO:0007669"/>
    <property type="project" value="UniProtKB-KW"/>
</dbReference>
<dbReference type="Pfam" id="PF00270">
    <property type="entry name" value="DEAD"/>
    <property type="match status" value="1"/>
</dbReference>
<evidence type="ECO:0000256" key="4">
    <source>
        <dbReference type="ARBA" id="ARBA00022840"/>
    </source>
</evidence>
<keyword evidence="3 8" id="KW-0347">Helicase</keyword>
<name>A0A3B0U2I1_9ZZZZ</name>
<evidence type="ECO:0000259" key="6">
    <source>
        <dbReference type="PROSITE" id="PS51192"/>
    </source>
</evidence>
<accession>A0A3B0U2I1</accession>
<evidence type="ECO:0000313" key="8">
    <source>
        <dbReference type="EMBL" id="VAW19847.1"/>
    </source>
</evidence>
<dbReference type="AlphaFoldDB" id="A0A3B0U2I1"/>
<dbReference type="Gene3D" id="3.40.50.300">
    <property type="entry name" value="P-loop containing nucleotide triphosphate hydrolases"/>
    <property type="match status" value="2"/>
</dbReference>
<dbReference type="InterPro" id="IPR014001">
    <property type="entry name" value="Helicase_ATP-bd"/>
</dbReference>
<dbReference type="PROSITE" id="PS00039">
    <property type="entry name" value="DEAD_ATP_HELICASE"/>
    <property type="match status" value="1"/>
</dbReference>
<reference evidence="8" key="1">
    <citation type="submission" date="2018-06" db="EMBL/GenBank/DDBJ databases">
        <authorList>
            <person name="Zhirakovskaya E."/>
        </authorList>
    </citation>
    <scope>NUCLEOTIDE SEQUENCE</scope>
</reference>
<dbReference type="InterPro" id="IPR001650">
    <property type="entry name" value="Helicase_C-like"/>
</dbReference>
<sequence>TEIFVIDEADRMLDMGFIPDIERISSLLPPRRQTLFFSATMPEEIRKLSDRFLRNPVQIKVSRKDATADTIDQKLVKTGNKPAEKRASLRAQIDQGANLTNAIIFCNRKRDIATLTRSLIKHGYDAGSLHGDMDQRSRTQTLNTFRDGKLKLLVASDVAARGLDIPEVSHVFNFDVPSHAEDYVHRIGRTGRAGRTGCAITLVAPADGKYLAAIEKMIGRKIDWRQQEAKSTPVKKDTEQTVSSTPSPSAQAGEPAKDSEPKQASQHHSRKQHVRKKPDTQSSAPEASTGTGTGTEKPQQARRQSSQKQKAPTSHDNMPQPKSGGKTSSSSPFGDKSNIPAFLLRSINQN</sequence>
<dbReference type="PROSITE" id="PS51192">
    <property type="entry name" value="HELICASE_ATP_BIND_1"/>
    <property type="match status" value="1"/>
</dbReference>
<feature type="domain" description="Helicase ATP-binding" evidence="6">
    <location>
        <begin position="1"/>
        <end position="59"/>
    </location>
</feature>
<dbReference type="GO" id="GO:0005829">
    <property type="term" value="C:cytosol"/>
    <property type="evidence" value="ECO:0007669"/>
    <property type="project" value="TreeGrafter"/>
</dbReference>
<keyword evidence="4" id="KW-0067">ATP-binding</keyword>
<dbReference type="PANTHER" id="PTHR47959">
    <property type="entry name" value="ATP-DEPENDENT RNA HELICASE RHLE-RELATED"/>
    <property type="match status" value="1"/>
</dbReference>
<dbReference type="SUPFAM" id="SSF52540">
    <property type="entry name" value="P-loop containing nucleoside triphosphate hydrolases"/>
    <property type="match status" value="1"/>
</dbReference>
<evidence type="ECO:0000256" key="1">
    <source>
        <dbReference type="ARBA" id="ARBA00022741"/>
    </source>
</evidence>
<evidence type="ECO:0000259" key="7">
    <source>
        <dbReference type="PROSITE" id="PS51194"/>
    </source>
</evidence>
<feature type="compositionally biased region" description="Polar residues" evidence="5">
    <location>
        <begin position="280"/>
        <end position="298"/>
    </location>
</feature>
<proteinExistence type="predicted"/>